<dbReference type="InterPro" id="IPR050259">
    <property type="entry name" value="SDR"/>
</dbReference>
<dbReference type="InterPro" id="IPR002347">
    <property type="entry name" value="SDR_fam"/>
</dbReference>
<evidence type="ECO:0000256" key="1">
    <source>
        <dbReference type="ARBA" id="ARBA00006484"/>
    </source>
</evidence>
<dbReference type="AlphaFoldDB" id="A0A8J6XJZ7"/>
<reference evidence="4" key="1">
    <citation type="submission" date="2020-09" db="EMBL/GenBank/DDBJ databases">
        <title>Iningainema tapete sp. nov. (Scytonemataceae, Cyanobacteria) from greenhouses in central Florida (USA) produces two types of nodularin with biosynthetic potential for microcystin-LR and anabaenopeptins.</title>
        <authorList>
            <person name="Berthold D.E."/>
            <person name="Lefler F.W."/>
            <person name="Huang I.-S."/>
            <person name="Abdulla H."/>
            <person name="Zimba P.V."/>
            <person name="Laughinghouse H.D. IV."/>
        </authorList>
    </citation>
    <scope>NUCLEOTIDE SEQUENCE</scope>
    <source>
        <strain evidence="4">BLCCT55</strain>
    </source>
</reference>
<keyword evidence="2" id="KW-0560">Oxidoreductase</keyword>
<keyword evidence="5" id="KW-1185">Reference proteome</keyword>
<accession>A0A8J6XJZ7</accession>
<dbReference type="Gene3D" id="3.40.50.720">
    <property type="entry name" value="NAD(P)-binding Rossmann-like Domain"/>
    <property type="match status" value="1"/>
</dbReference>
<organism evidence="4 5">
    <name type="scientific">Iningainema tapete BLCC-T55</name>
    <dbReference type="NCBI Taxonomy" id="2748662"/>
    <lineage>
        <taxon>Bacteria</taxon>
        <taxon>Bacillati</taxon>
        <taxon>Cyanobacteriota</taxon>
        <taxon>Cyanophyceae</taxon>
        <taxon>Nostocales</taxon>
        <taxon>Scytonemataceae</taxon>
        <taxon>Iningainema tapete</taxon>
    </lineage>
</organism>
<comment type="similarity">
    <text evidence="1 3">Belongs to the short-chain dehydrogenases/reductases (SDR) family.</text>
</comment>
<dbReference type="GO" id="GO:0016491">
    <property type="term" value="F:oxidoreductase activity"/>
    <property type="evidence" value="ECO:0007669"/>
    <property type="project" value="UniProtKB-KW"/>
</dbReference>
<dbReference type="PRINTS" id="PR00080">
    <property type="entry name" value="SDRFAMILY"/>
</dbReference>
<proteinExistence type="inferred from homology"/>
<dbReference type="Proteomes" id="UP000629098">
    <property type="component" value="Unassembled WGS sequence"/>
</dbReference>
<evidence type="ECO:0000256" key="2">
    <source>
        <dbReference type="ARBA" id="ARBA00023002"/>
    </source>
</evidence>
<evidence type="ECO:0000313" key="4">
    <source>
        <dbReference type="EMBL" id="MBD2774282.1"/>
    </source>
</evidence>
<comment type="caution">
    <text evidence="4">The sequence shown here is derived from an EMBL/GenBank/DDBJ whole genome shotgun (WGS) entry which is preliminary data.</text>
</comment>
<dbReference type="InterPro" id="IPR036291">
    <property type="entry name" value="NAD(P)-bd_dom_sf"/>
</dbReference>
<name>A0A8J6XJZ7_9CYAN</name>
<evidence type="ECO:0000256" key="3">
    <source>
        <dbReference type="RuleBase" id="RU000363"/>
    </source>
</evidence>
<evidence type="ECO:0000313" key="5">
    <source>
        <dbReference type="Proteomes" id="UP000629098"/>
    </source>
</evidence>
<dbReference type="PRINTS" id="PR00081">
    <property type="entry name" value="GDHRDH"/>
</dbReference>
<dbReference type="Pfam" id="PF00106">
    <property type="entry name" value="adh_short"/>
    <property type="match status" value="1"/>
</dbReference>
<dbReference type="SUPFAM" id="SSF51735">
    <property type="entry name" value="NAD(P)-binding Rossmann-fold domains"/>
    <property type="match status" value="1"/>
</dbReference>
<dbReference type="PANTHER" id="PTHR42879:SF6">
    <property type="entry name" value="NADPH-DEPENDENT REDUCTASE BACG"/>
    <property type="match status" value="1"/>
</dbReference>
<gene>
    <name evidence="4" type="ORF">ICL16_19945</name>
</gene>
<sequence length="267" mass="27853">MDLQLKNKRALVTGSSSGIGEAIAKTLAREGVSVVVHGRSEERTNRVAQEITADGGKAIAAVSELDTDEGAKTVADKALSSLGGVDILINNAGAAPMHSWMDTTAEQWVQLYNANVGSMVRLIKLLVPQMKELGWGRIIQIGSAVGTQPMGGQPDYAATKAVNINMTVSLAKELAGTGITANTISPGPIETAGFDELVLQIGEAQGWGTNLAQIKANILKGIMSNPANRLGTPEDVAYAVTFISSPLAGYINGANLRVDGGWTQTIN</sequence>
<dbReference type="FunFam" id="3.40.50.720:FF:000084">
    <property type="entry name" value="Short-chain dehydrogenase reductase"/>
    <property type="match status" value="1"/>
</dbReference>
<protein>
    <submittedName>
        <fullName evidence="4">SDR family NAD(P)-dependent oxidoreductase</fullName>
    </submittedName>
</protein>
<dbReference type="PANTHER" id="PTHR42879">
    <property type="entry name" value="3-OXOACYL-(ACYL-CARRIER-PROTEIN) REDUCTASE"/>
    <property type="match status" value="1"/>
</dbReference>
<dbReference type="RefSeq" id="WP_190831073.1">
    <property type="nucleotide sequence ID" value="NZ_CAWPPI010000067.1"/>
</dbReference>
<dbReference type="EMBL" id="JACXAE010000067">
    <property type="protein sequence ID" value="MBD2774282.1"/>
    <property type="molecule type" value="Genomic_DNA"/>
</dbReference>